<reference evidence="2" key="5">
    <citation type="journal article" date="2021" name="G3 (Bethesda)">
        <title>Aegilops tauschii genome assembly Aet v5.0 features greater sequence contiguity and improved annotation.</title>
        <authorList>
            <person name="Wang L."/>
            <person name="Zhu T."/>
            <person name="Rodriguez J.C."/>
            <person name="Deal K.R."/>
            <person name="Dubcovsky J."/>
            <person name="McGuire P.E."/>
            <person name="Lux T."/>
            <person name="Spannagl M."/>
            <person name="Mayer K.F.X."/>
            <person name="Baldrich P."/>
            <person name="Meyers B.C."/>
            <person name="Huo N."/>
            <person name="Gu Y.Q."/>
            <person name="Zhou H."/>
            <person name="Devos K.M."/>
            <person name="Bennetzen J.L."/>
            <person name="Unver T."/>
            <person name="Budak H."/>
            <person name="Gulick P.J."/>
            <person name="Galiba G."/>
            <person name="Kalapos B."/>
            <person name="Nelson D.R."/>
            <person name="Li P."/>
            <person name="You F.M."/>
            <person name="Luo M.C."/>
            <person name="Dvorak J."/>
        </authorList>
    </citation>
    <scope>NUCLEOTIDE SEQUENCE [LARGE SCALE GENOMIC DNA]</scope>
    <source>
        <strain evidence="2">cv. AL8/78</strain>
    </source>
</reference>
<evidence type="ECO:0000256" key="1">
    <source>
        <dbReference type="SAM" id="Phobius"/>
    </source>
</evidence>
<reference evidence="3" key="1">
    <citation type="journal article" date="2014" name="Science">
        <title>Ancient hybridizations among the ancestral genomes of bread wheat.</title>
        <authorList>
            <consortium name="International Wheat Genome Sequencing Consortium,"/>
            <person name="Marcussen T."/>
            <person name="Sandve S.R."/>
            <person name="Heier L."/>
            <person name="Spannagl M."/>
            <person name="Pfeifer M."/>
            <person name="Jakobsen K.S."/>
            <person name="Wulff B.B."/>
            <person name="Steuernagel B."/>
            <person name="Mayer K.F."/>
            <person name="Olsen O.A."/>
        </authorList>
    </citation>
    <scope>NUCLEOTIDE SEQUENCE [LARGE SCALE GENOMIC DNA]</scope>
    <source>
        <strain evidence="3">cv. AL8/78</strain>
    </source>
</reference>
<organism evidence="2 3">
    <name type="scientific">Aegilops tauschii subsp. strangulata</name>
    <name type="common">Goatgrass</name>
    <dbReference type="NCBI Taxonomy" id="200361"/>
    <lineage>
        <taxon>Eukaryota</taxon>
        <taxon>Viridiplantae</taxon>
        <taxon>Streptophyta</taxon>
        <taxon>Embryophyta</taxon>
        <taxon>Tracheophyta</taxon>
        <taxon>Spermatophyta</taxon>
        <taxon>Magnoliopsida</taxon>
        <taxon>Liliopsida</taxon>
        <taxon>Poales</taxon>
        <taxon>Poaceae</taxon>
        <taxon>BOP clade</taxon>
        <taxon>Pooideae</taxon>
        <taxon>Triticodae</taxon>
        <taxon>Triticeae</taxon>
        <taxon>Triticinae</taxon>
        <taxon>Aegilops</taxon>
    </lineage>
</organism>
<reference evidence="2" key="3">
    <citation type="journal article" date="2017" name="Nature">
        <title>Genome sequence of the progenitor of the wheat D genome Aegilops tauschii.</title>
        <authorList>
            <person name="Luo M.C."/>
            <person name="Gu Y.Q."/>
            <person name="Puiu D."/>
            <person name="Wang H."/>
            <person name="Twardziok S.O."/>
            <person name="Deal K.R."/>
            <person name="Huo N."/>
            <person name="Zhu T."/>
            <person name="Wang L."/>
            <person name="Wang Y."/>
            <person name="McGuire P.E."/>
            <person name="Liu S."/>
            <person name="Long H."/>
            <person name="Ramasamy R.K."/>
            <person name="Rodriguez J.C."/>
            <person name="Van S.L."/>
            <person name="Yuan L."/>
            <person name="Wang Z."/>
            <person name="Xia Z."/>
            <person name="Xiao L."/>
            <person name="Anderson O.D."/>
            <person name="Ouyang S."/>
            <person name="Liang Y."/>
            <person name="Zimin A.V."/>
            <person name="Pertea G."/>
            <person name="Qi P."/>
            <person name="Bennetzen J.L."/>
            <person name="Dai X."/>
            <person name="Dawson M.W."/>
            <person name="Muller H.G."/>
            <person name="Kugler K."/>
            <person name="Rivarola-Duarte L."/>
            <person name="Spannagl M."/>
            <person name="Mayer K.F.X."/>
            <person name="Lu F.H."/>
            <person name="Bevan M.W."/>
            <person name="Leroy P."/>
            <person name="Li P."/>
            <person name="You F.M."/>
            <person name="Sun Q."/>
            <person name="Liu Z."/>
            <person name="Lyons E."/>
            <person name="Wicker T."/>
            <person name="Salzberg S.L."/>
            <person name="Devos K.M."/>
            <person name="Dvorak J."/>
        </authorList>
    </citation>
    <scope>NUCLEOTIDE SEQUENCE [LARGE SCALE GENOMIC DNA]</scope>
    <source>
        <strain evidence="2">cv. AL8/78</strain>
    </source>
</reference>
<dbReference type="EnsemblPlants" id="AET5Gv20481500.2">
    <property type="protein sequence ID" value="AET5Gv20481500.2"/>
    <property type="gene ID" value="AET5Gv20481500"/>
</dbReference>
<keyword evidence="1" id="KW-1133">Transmembrane helix</keyword>
<reference evidence="2" key="4">
    <citation type="submission" date="2019-03" db="UniProtKB">
        <authorList>
            <consortium name="EnsemblPlants"/>
        </authorList>
    </citation>
    <scope>IDENTIFICATION</scope>
</reference>
<evidence type="ECO:0000313" key="2">
    <source>
        <dbReference type="EnsemblPlants" id="AET5Gv20481500.2"/>
    </source>
</evidence>
<name>A0A453KQP5_AEGTS</name>
<sequence length="65" mass="7496">LQNVFIDAISFSQFVSHLSYVIARTENEAISKFCLACRAYFQFMLLPLISMPHVLTFCIILAVYF</sequence>
<evidence type="ECO:0000313" key="3">
    <source>
        <dbReference type="Proteomes" id="UP000015105"/>
    </source>
</evidence>
<keyword evidence="3" id="KW-1185">Reference proteome</keyword>
<proteinExistence type="predicted"/>
<dbReference type="Proteomes" id="UP000015105">
    <property type="component" value="Chromosome 5D"/>
</dbReference>
<feature type="transmembrane region" description="Helical" evidence="1">
    <location>
        <begin position="40"/>
        <end position="64"/>
    </location>
</feature>
<keyword evidence="1" id="KW-0472">Membrane</keyword>
<accession>A0A453KQP5</accession>
<dbReference type="Gramene" id="AET5Gv20481500.2">
    <property type="protein sequence ID" value="AET5Gv20481500.2"/>
    <property type="gene ID" value="AET5Gv20481500"/>
</dbReference>
<keyword evidence="1" id="KW-0812">Transmembrane</keyword>
<reference evidence="3" key="2">
    <citation type="journal article" date="2017" name="Nat. Plants">
        <title>The Aegilops tauschii genome reveals multiple impacts of transposons.</title>
        <authorList>
            <person name="Zhao G."/>
            <person name="Zou C."/>
            <person name="Li K."/>
            <person name="Wang K."/>
            <person name="Li T."/>
            <person name="Gao L."/>
            <person name="Zhang X."/>
            <person name="Wang H."/>
            <person name="Yang Z."/>
            <person name="Liu X."/>
            <person name="Jiang W."/>
            <person name="Mao L."/>
            <person name="Kong X."/>
            <person name="Jiao Y."/>
            <person name="Jia J."/>
        </authorList>
    </citation>
    <scope>NUCLEOTIDE SEQUENCE [LARGE SCALE GENOMIC DNA]</scope>
    <source>
        <strain evidence="3">cv. AL8/78</strain>
    </source>
</reference>
<dbReference type="AlphaFoldDB" id="A0A453KQP5"/>
<protein>
    <submittedName>
        <fullName evidence="2">Uncharacterized protein</fullName>
    </submittedName>
</protein>